<gene>
    <name evidence="2" type="primary">WBGene00282372</name>
</gene>
<accession>A0A2A6BNU9</accession>
<feature type="region of interest" description="Disordered" evidence="1">
    <location>
        <begin position="1"/>
        <end position="25"/>
    </location>
</feature>
<organism evidence="2 3">
    <name type="scientific">Pristionchus pacificus</name>
    <name type="common">Parasitic nematode worm</name>
    <dbReference type="NCBI Taxonomy" id="54126"/>
    <lineage>
        <taxon>Eukaryota</taxon>
        <taxon>Metazoa</taxon>
        <taxon>Ecdysozoa</taxon>
        <taxon>Nematoda</taxon>
        <taxon>Chromadorea</taxon>
        <taxon>Rhabditida</taxon>
        <taxon>Rhabditina</taxon>
        <taxon>Diplogasteromorpha</taxon>
        <taxon>Diplogasteroidea</taxon>
        <taxon>Neodiplogasteridae</taxon>
        <taxon>Pristionchus</taxon>
    </lineage>
</organism>
<feature type="region of interest" description="Disordered" evidence="1">
    <location>
        <begin position="43"/>
        <end position="62"/>
    </location>
</feature>
<evidence type="ECO:0000313" key="3">
    <source>
        <dbReference type="Proteomes" id="UP000005239"/>
    </source>
</evidence>
<dbReference type="AlphaFoldDB" id="A0A2A6BNU9"/>
<evidence type="ECO:0000256" key="1">
    <source>
        <dbReference type="SAM" id="MobiDB-lite"/>
    </source>
</evidence>
<name>A0A2A6BNU9_PRIPA</name>
<evidence type="ECO:0000313" key="2">
    <source>
        <dbReference type="EnsemblMetazoa" id="PPA44003.1"/>
    </source>
</evidence>
<dbReference type="Proteomes" id="UP000005239">
    <property type="component" value="Unassembled WGS sequence"/>
</dbReference>
<reference evidence="3" key="1">
    <citation type="journal article" date="2008" name="Nat. Genet.">
        <title>The Pristionchus pacificus genome provides a unique perspective on nematode lifestyle and parasitism.</title>
        <authorList>
            <person name="Dieterich C."/>
            <person name="Clifton S.W."/>
            <person name="Schuster L.N."/>
            <person name="Chinwalla A."/>
            <person name="Delehaunty K."/>
            <person name="Dinkelacker I."/>
            <person name="Fulton L."/>
            <person name="Fulton R."/>
            <person name="Godfrey J."/>
            <person name="Minx P."/>
            <person name="Mitreva M."/>
            <person name="Roeseler W."/>
            <person name="Tian H."/>
            <person name="Witte H."/>
            <person name="Yang S.P."/>
            <person name="Wilson R.K."/>
            <person name="Sommer R.J."/>
        </authorList>
    </citation>
    <scope>NUCLEOTIDE SEQUENCE [LARGE SCALE GENOMIC DNA]</scope>
    <source>
        <strain evidence="3">PS312</strain>
    </source>
</reference>
<reference evidence="2" key="2">
    <citation type="submission" date="2022-06" db="UniProtKB">
        <authorList>
            <consortium name="EnsemblMetazoa"/>
        </authorList>
    </citation>
    <scope>IDENTIFICATION</scope>
    <source>
        <strain evidence="2">PS312</strain>
    </source>
</reference>
<accession>A0A8R1V283</accession>
<keyword evidence="3" id="KW-1185">Reference proteome</keyword>
<protein>
    <submittedName>
        <fullName evidence="2">Uncharacterized protein</fullName>
    </submittedName>
</protein>
<proteinExistence type="predicted"/>
<dbReference type="EnsemblMetazoa" id="PPA44003.1">
    <property type="protein sequence ID" value="PPA44003.1"/>
    <property type="gene ID" value="WBGene00282372"/>
</dbReference>
<sequence length="157" mass="17303">MQLMRESQARNSKCQYESEDNPFKDETTVASTGIAQLQALVGGLATDGPPPPAAHAAAAAAARGTRALPQRAARAAAVLPPPHAAPSPMLVDFVKHDYTANPRYYEKSVRKQFKAIGINIAKVVKRLKIDKDVQTHQCEQCHRTENRRKQRGRMYNA</sequence>